<keyword evidence="1" id="KW-0175">Coiled coil</keyword>
<reference evidence="2 3" key="1">
    <citation type="submission" date="2019-07" db="EMBL/GenBank/DDBJ databases">
        <authorList>
            <person name="Jastrzebski P J."/>
            <person name="Paukszto L."/>
            <person name="Jastrzebski P J."/>
        </authorList>
    </citation>
    <scope>NUCLEOTIDE SEQUENCE [LARGE SCALE GENOMIC DNA]</scope>
    <source>
        <strain evidence="2 3">WMS-il1</strain>
    </source>
</reference>
<sequence length="130" mass="15241">MSTDEITRPLNELFEKIYQTEKETLETQQRMRNLKKQINTLRNNIQQLRQSMHEKEVDMTEQHAKLAIIQNQLVVFQEKKKTLSSTLKELEAECVTKAEEKDALQKEHNNKHNAFCAAVENLEKVFQNGA</sequence>
<keyword evidence="3" id="KW-1185">Reference proteome</keyword>
<dbReference type="Proteomes" id="UP000321570">
    <property type="component" value="Unassembled WGS sequence"/>
</dbReference>
<organism evidence="2 3">
    <name type="scientific">Hymenolepis diminuta</name>
    <name type="common">Rat tapeworm</name>
    <dbReference type="NCBI Taxonomy" id="6216"/>
    <lineage>
        <taxon>Eukaryota</taxon>
        <taxon>Metazoa</taxon>
        <taxon>Spiralia</taxon>
        <taxon>Lophotrochozoa</taxon>
        <taxon>Platyhelminthes</taxon>
        <taxon>Cestoda</taxon>
        <taxon>Eucestoda</taxon>
        <taxon>Cyclophyllidea</taxon>
        <taxon>Hymenolepididae</taxon>
        <taxon>Hymenolepis</taxon>
    </lineage>
</organism>
<evidence type="ECO:0000313" key="3">
    <source>
        <dbReference type="Proteomes" id="UP000321570"/>
    </source>
</evidence>
<gene>
    <name evidence="2" type="ORF">WMSIL1_LOCUS14604</name>
</gene>
<feature type="coiled-coil region" evidence="1">
    <location>
        <begin position="24"/>
        <end position="107"/>
    </location>
</feature>
<evidence type="ECO:0000313" key="2">
    <source>
        <dbReference type="EMBL" id="VUZ57108.1"/>
    </source>
</evidence>
<evidence type="ECO:0000256" key="1">
    <source>
        <dbReference type="SAM" id="Coils"/>
    </source>
</evidence>
<feature type="non-terminal residue" evidence="2">
    <location>
        <position position="130"/>
    </location>
</feature>
<dbReference type="AlphaFoldDB" id="A0A564ZE36"/>
<accession>A0A564ZE36</accession>
<dbReference type="EMBL" id="CABIJS010000710">
    <property type="protein sequence ID" value="VUZ57108.1"/>
    <property type="molecule type" value="Genomic_DNA"/>
</dbReference>
<dbReference type="InterPro" id="IPR038077">
    <property type="entry name" value="Troponin_sf"/>
</dbReference>
<dbReference type="SUPFAM" id="SSF90250">
    <property type="entry name" value="Troponin coil-coiled subunits"/>
    <property type="match status" value="1"/>
</dbReference>
<proteinExistence type="predicted"/>
<protein>
    <submittedName>
        <fullName evidence="2">Uncharacterized protein</fullName>
    </submittedName>
</protein>
<name>A0A564ZE36_HYMDI</name>